<sequence>MQRIHSATISRRPNVGLSKSSRERRDVPPNERCVLRKALNAERLGTKENDGPRNSSIPRVFKPLSPRPAHNAPTQNSYRSKRSRLLAHPRPRACTASWVPYPAEKQAELVAIRGTSRQKRRQ</sequence>
<evidence type="ECO:0000313" key="3">
    <source>
        <dbReference type="Proteomes" id="UP000054538"/>
    </source>
</evidence>
<organism evidence="2 3">
    <name type="scientific">Paxillus rubicundulus Ve08.2h10</name>
    <dbReference type="NCBI Taxonomy" id="930991"/>
    <lineage>
        <taxon>Eukaryota</taxon>
        <taxon>Fungi</taxon>
        <taxon>Dikarya</taxon>
        <taxon>Basidiomycota</taxon>
        <taxon>Agaricomycotina</taxon>
        <taxon>Agaricomycetes</taxon>
        <taxon>Agaricomycetidae</taxon>
        <taxon>Boletales</taxon>
        <taxon>Paxilineae</taxon>
        <taxon>Paxillaceae</taxon>
        <taxon>Paxillus</taxon>
    </lineage>
</organism>
<evidence type="ECO:0000256" key="1">
    <source>
        <dbReference type="SAM" id="MobiDB-lite"/>
    </source>
</evidence>
<feature type="compositionally biased region" description="Basic and acidic residues" evidence="1">
    <location>
        <begin position="20"/>
        <end position="29"/>
    </location>
</feature>
<feature type="compositionally biased region" description="Basic residues" evidence="1">
    <location>
        <begin position="79"/>
        <end position="89"/>
    </location>
</feature>
<keyword evidence="3" id="KW-1185">Reference proteome</keyword>
<protein>
    <submittedName>
        <fullName evidence="2">Uncharacterized protein</fullName>
    </submittedName>
</protein>
<proteinExistence type="predicted"/>
<feature type="region of interest" description="Disordered" evidence="1">
    <location>
        <begin position="1"/>
        <end position="89"/>
    </location>
</feature>
<dbReference type="HOGENOM" id="CLU_2027467_0_0_1"/>
<accession>A0A0D0BUL2</accession>
<dbReference type="AlphaFoldDB" id="A0A0D0BUL2"/>
<gene>
    <name evidence="2" type="ORF">PAXRUDRAFT_507388</name>
</gene>
<reference evidence="2 3" key="1">
    <citation type="submission" date="2014-04" db="EMBL/GenBank/DDBJ databases">
        <authorList>
            <consortium name="DOE Joint Genome Institute"/>
            <person name="Kuo A."/>
            <person name="Kohler A."/>
            <person name="Jargeat P."/>
            <person name="Nagy L.G."/>
            <person name="Floudas D."/>
            <person name="Copeland A."/>
            <person name="Barry K.W."/>
            <person name="Cichocki N."/>
            <person name="Veneault-Fourrey C."/>
            <person name="LaButti K."/>
            <person name="Lindquist E.A."/>
            <person name="Lipzen A."/>
            <person name="Lundell T."/>
            <person name="Morin E."/>
            <person name="Murat C."/>
            <person name="Sun H."/>
            <person name="Tunlid A."/>
            <person name="Henrissat B."/>
            <person name="Grigoriev I.V."/>
            <person name="Hibbett D.S."/>
            <person name="Martin F."/>
            <person name="Nordberg H.P."/>
            <person name="Cantor M.N."/>
            <person name="Hua S.X."/>
        </authorList>
    </citation>
    <scope>NUCLEOTIDE SEQUENCE [LARGE SCALE GENOMIC DNA]</scope>
    <source>
        <strain evidence="2 3">Ve08.2h10</strain>
    </source>
</reference>
<dbReference type="Proteomes" id="UP000054538">
    <property type="component" value="Unassembled WGS sequence"/>
</dbReference>
<evidence type="ECO:0000313" key="2">
    <source>
        <dbReference type="EMBL" id="KIK75112.1"/>
    </source>
</evidence>
<dbReference type="EMBL" id="KN828338">
    <property type="protein sequence ID" value="KIK75112.1"/>
    <property type="molecule type" value="Genomic_DNA"/>
</dbReference>
<reference evidence="3" key="2">
    <citation type="submission" date="2015-01" db="EMBL/GenBank/DDBJ databases">
        <title>Evolutionary Origins and Diversification of the Mycorrhizal Mutualists.</title>
        <authorList>
            <consortium name="DOE Joint Genome Institute"/>
            <consortium name="Mycorrhizal Genomics Consortium"/>
            <person name="Kohler A."/>
            <person name="Kuo A."/>
            <person name="Nagy L.G."/>
            <person name="Floudas D."/>
            <person name="Copeland A."/>
            <person name="Barry K.W."/>
            <person name="Cichocki N."/>
            <person name="Veneault-Fourrey C."/>
            <person name="LaButti K."/>
            <person name="Lindquist E.A."/>
            <person name="Lipzen A."/>
            <person name="Lundell T."/>
            <person name="Morin E."/>
            <person name="Murat C."/>
            <person name="Riley R."/>
            <person name="Ohm R."/>
            <person name="Sun H."/>
            <person name="Tunlid A."/>
            <person name="Henrissat B."/>
            <person name="Grigoriev I.V."/>
            <person name="Hibbett D.S."/>
            <person name="Martin F."/>
        </authorList>
    </citation>
    <scope>NUCLEOTIDE SEQUENCE [LARGE SCALE GENOMIC DNA]</scope>
    <source>
        <strain evidence="3">Ve08.2h10</strain>
    </source>
</reference>
<feature type="compositionally biased region" description="Polar residues" evidence="1">
    <location>
        <begin position="1"/>
        <end position="11"/>
    </location>
</feature>
<dbReference type="InParanoid" id="A0A0D0BUL2"/>
<name>A0A0D0BUL2_9AGAM</name>